<feature type="compositionally biased region" description="Low complexity" evidence="1">
    <location>
        <begin position="113"/>
        <end position="124"/>
    </location>
</feature>
<sequence>QLMKSKRSSKKKLSTDAATSDIGLSLDSPQVIEVSSQPAASMNLKQPLLSFNKNHKRSRTSDDPSAVSPSASNSNATLTEKVQTATQRIVLKPKMKTSKVKIDKPETSAKKPTTTTSHISLSSSKFAEEINAEESSNQANADGQTVQPPIVLKPKVNKNPEP</sequence>
<evidence type="ECO:0000313" key="3">
    <source>
        <dbReference type="Proteomes" id="UP001497623"/>
    </source>
</evidence>
<feature type="compositionally biased region" description="Basic and acidic residues" evidence="1">
    <location>
        <begin position="100"/>
        <end position="109"/>
    </location>
</feature>
<gene>
    <name evidence="2" type="ORF">MNOR_LOCUS36566</name>
</gene>
<feature type="non-terminal residue" evidence="2">
    <location>
        <position position="1"/>
    </location>
</feature>
<comment type="caution">
    <text evidence="2">The sequence shown here is derived from an EMBL/GenBank/DDBJ whole genome shotgun (WGS) entry which is preliminary data.</text>
</comment>
<dbReference type="EMBL" id="CAXKWB010067595">
    <property type="protein sequence ID" value="CAL4191175.1"/>
    <property type="molecule type" value="Genomic_DNA"/>
</dbReference>
<dbReference type="AlphaFoldDB" id="A0AAV2SI21"/>
<organism evidence="2 3">
    <name type="scientific">Meganyctiphanes norvegica</name>
    <name type="common">Northern krill</name>
    <name type="synonym">Thysanopoda norvegica</name>
    <dbReference type="NCBI Taxonomy" id="48144"/>
    <lineage>
        <taxon>Eukaryota</taxon>
        <taxon>Metazoa</taxon>
        <taxon>Ecdysozoa</taxon>
        <taxon>Arthropoda</taxon>
        <taxon>Crustacea</taxon>
        <taxon>Multicrustacea</taxon>
        <taxon>Malacostraca</taxon>
        <taxon>Eumalacostraca</taxon>
        <taxon>Eucarida</taxon>
        <taxon>Euphausiacea</taxon>
        <taxon>Euphausiidae</taxon>
        <taxon>Meganyctiphanes</taxon>
    </lineage>
</organism>
<feature type="region of interest" description="Disordered" evidence="1">
    <location>
        <begin position="1"/>
        <end position="162"/>
    </location>
</feature>
<feature type="compositionally biased region" description="Basic residues" evidence="1">
    <location>
        <begin position="1"/>
        <end position="12"/>
    </location>
</feature>
<accession>A0AAV2SI21</accession>
<keyword evidence="3" id="KW-1185">Reference proteome</keyword>
<dbReference type="Proteomes" id="UP001497623">
    <property type="component" value="Unassembled WGS sequence"/>
</dbReference>
<feature type="compositionally biased region" description="Polar residues" evidence="1">
    <location>
        <begin position="76"/>
        <end position="87"/>
    </location>
</feature>
<evidence type="ECO:0000313" key="2">
    <source>
        <dbReference type="EMBL" id="CAL4191175.1"/>
    </source>
</evidence>
<evidence type="ECO:0000256" key="1">
    <source>
        <dbReference type="SAM" id="MobiDB-lite"/>
    </source>
</evidence>
<protein>
    <submittedName>
        <fullName evidence="2">Uncharacterized protein</fullName>
    </submittedName>
</protein>
<feature type="compositionally biased region" description="Polar residues" evidence="1">
    <location>
        <begin position="33"/>
        <end position="52"/>
    </location>
</feature>
<proteinExistence type="predicted"/>
<feature type="compositionally biased region" description="Polar residues" evidence="1">
    <location>
        <begin position="133"/>
        <end position="147"/>
    </location>
</feature>
<name>A0AAV2SI21_MEGNR</name>
<reference evidence="2 3" key="1">
    <citation type="submission" date="2024-05" db="EMBL/GenBank/DDBJ databases">
        <authorList>
            <person name="Wallberg A."/>
        </authorList>
    </citation>
    <scope>NUCLEOTIDE SEQUENCE [LARGE SCALE GENOMIC DNA]</scope>
</reference>
<feature type="compositionally biased region" description="Low complexity" evidence="1">
    <location>
        <begin position="63"/>
        <end position="75"/>
    </location>
</feature>